<dbReference type="EMBL" id="BQXS01013425">
    <property type="protein sequence ID" value="GKT28957.1"/>
    <property type="molecule type" value="Genomic_DNA"/>
</dbReference>
<organism evidence="1 2">
    <name type="scientific">Aduncisulcus paluster</name>
    <dbReference type="NCBI Taxonomy" id="2918883"/>
    <lineage>
        <taxon>Eukaryota</taxon>
        <taxon>Metamonada</taxon>
        <taxon>Carpediemonas-like organisms</taxon>
        <taxon>Aduncisulcus</taxon>
    </lineage>
</organism>
<evidence type="ECO:0000313" key="1">
    <source>
        <dbReference type="EMBL" id="GKT28957.1"/>
    </source>
</evidence>
<gene>
    <name evidence="1" type="ORF">ADUPG1_014061</name>
</gene>
<protein>
    <submittedName>
        <fullName evidence="1">Uncharacterized protein</fullName>
    </submittedName>
</protein>
<accession>A0ABQ5KAN6</accession>
<name>A0ABQ5KAN6_9EUKA</name>
<reference evidence="1" key="1">
    <citation type="submission" date="2022-03" db="EMBL/GenBank/DDBJ databases">
        <title>Draft genome sequence of Aduncisulcus paluster, a free-living microaerophilic Fornicata.</title>
        <authorList>
            <person name="Yuyama I."/>
            <person name="Kume K."/>
            <person name="Tamura T."/>
            <person name="Inagaki Y."/>
            <person name="Hashimoto T."/>
        </authorList>
    </citation>
    <scope>NUCLEOTIDE SEQUENCE</scope>
    <source>
        <strain evidence="1">NY0171</strain>
    </source>
</reference>
<feature type="non-terminal residue" evidence="1">
    <location>
        <position position="50"/>
    </location>
</feature>
<feature type="non-terminal residue" evidence="1">
    <location>
        <position position="1"/>
    </location>
</feature>
<keyword evidence="2" id="KW-1185">Reference proteome</keyword>
<dbReference type="Proteomes" id="UP001057375">
    <property type="component" value="Unassembled WGS sequence"/>
</dbReference>
<sequence length="50" mass="5528">VQRPAQRWLDGCKTDDGTVKQFTAVQKGSSASVESQLKREDFGGLSIRVF</sequence>
<comment type="caution">
    <text evidence="1">The sequence shown here is derived from an EMBL/GenBank/DDBJ whole genome shotgun (WGS) entry which is preliminary data.</text>
</comment>
<proteinExistence type="predicted"/>
<evidence type="ECO:0000313" key="2">
    <source>
        <dbReference type="Proteomes" id="UP001057375"/>
    </source>
</evidence>